<dbReference type="AlphaFoldDB" id="A0A285UP65"/>
<gene>
    <name evidence="2" type="ORF">SAMN05877842_111123</name>
</gene>
<feature type="transmembrane region" description="Helical" evidence="1">
    <location>
        <begin position="6"/>
        <end position="31"/>
    </location>
</feature>
<keyword evidence="1" id="KW-1133">Transmembrane helix</keyword>
<dbReference type="Proteomes" id="UP000219252">
    <property type="component" value="Unassembled WGS sequence"/>
</dbReference>
<evidence type="ECO:0000313" key="3">
    <source>
        <dbReference type="Proteomes" id="UP000219252"/>
    </source>
</evidence>
<reference evidence="3" key="1">
    <citation type="submission" date="2017-08" db="EMBL/GenBank/DDBJ databases">
        <authorList>
            <person name="Varghese N."/>
            <person name="Submissions S."/>
        </authorList>
    </citation>
    <scope>NUCLEOTIDE SEQUENCE [LARGE SCALE GENOMIC DNA]</scope>
    <source>
        <strain evidence="3">JC23</strain>
    </source>
</reference>
<keyword evidence="1" id="KW-0472">Membrane</keyword>
<dbReference type="EMBL" id="OBQC01000011">
    <property type="protein sequence ID" value="SOC42051.1"/>
    <property type="molecule type" value="Genomic_DNA"/>
</dbReference>
<sequence>MKDQDIYYDWIEVTSFFVGAIVLTVFVYLFLQL</sequence>
<evidence type="ECO:0000256" key="1">
    <source>
        <dbReference type="SAM" id="Phobius"/>
    </source>
</evidence>
<accession>A0A285UP65</accession>
<organism evidence="2 3">
    <name type="scientific">Ureibacillus acetophenoni</name>
    <dbReference type="NCBI Taxonomy" id="614649"/>
    <lineage>
        <taxon>Bacteria</taxon>
        <taxon>Bacillati</taxon>
        <taxon>Bacillota</taxon>
        <taxon>Bacilli</taxon>
        <taxon>Bacillales</taxon>
        <taxon>Caryophanaceae</taxon>
        <taxon>Ureibacillus</taxon>
    </lineage>
</organism>
<keyword evidence="1" id="KW-0812">Transmembrane</keyword>
<proteinExistence type="predicted"/>
<protein>
    <submittedName>
        <fullName evidence="2">Uncharacterized protein</fullName>
    </submittedName>
</protein>
<keyword evidence="3" id="KW-1185">Reference proteome</keyword>
<evidence type="ECO:0000313" key="2">
    <source>
        <dbReference type="EMBL" id="SOC42051.1"/>
    </source>
</evidence>
<name>A0A285UP65_9BACL</name>